<dbReference type="PANTHER" id="PTHR42919:SF8">
    <property type="entry name" value="N-ALPHA-ACETYLTRANSFERASE 50"/>
    <property type="match status" value="1"/>
</dbReference>
<keyword evidence="6" id="KW-1185">Reference proteome</keyword>
<feature type="compositionally biased region" description="Polar residues" evidence="3">
    <location>
        <begin position="9"/>
        <end position="21"/>
    </location>
</feature>
<dbReference type="InterPro" id="IPR016181">
    <property type="entry name" value="Acyl_CoA_acyltransferase"/>
</dbReference>
<feature type="region of interest" description="Disordered" evidence="3">
    <location>
        <begin position="303"/>
        <end position="333"/>
    </location>
</feature>
<evidence type="ECO:0000256" key="3">
    <source>
        <dbReference type="SAM" id="MobiDB-lite"/>
    </source>
</evidence>
<organism evidence="5 6">
    <name type="scientific">Diplogelasinospora grovesii</name>
    <dbReference type="NCBI Taxonomy" id="303347"/>
    <lineage>
        <taxon>Eukaryota</taxon>
        <taxon>Fungi</taxon>
        <taxon>Dikarya</taxon>
        <taxon>Ascomycota</taxon>
        <taxon>Pezizomycotina</taxon>
        <taxon>Sordariomycetes</taxon>
        <taxon>Sordariomycetidae</taxon>
        <taxon>Sordariales</taxon>
        <taxon>Diplogelasinosporaceae</taxon>
        <taxon>Diplogelasinospora</taxon>
    </lineage>
</organism>
<keyword evidence="2" id="KW-0012">Acyltransferase</keyword>
<dbReference type="InterPro" id="IPR051556">
    <property type="entry name" value="N-term/lysine_N-AcTrnsfr"/>
</dbReference>
<feature type="compositionally biased region" description="Low complexity" evidence="3">
    <location>
        <begin position="309"/>
        <end position="329"/>
    </location>
</feature>
<feature type="compositionally biased region" description="Low complexity" evidence="3">
    <location>
        <begin position="408"/>
        <end position="433"/>
    </location>
</feature>
<feature type="region of interest" description="Disordered" evidence="3">
    <location>
        <begin position="346"/>
        <end position="382"/>
    </location>
</feature>
<dbReference type="GO" id="GO:0007064">
    <property type="term" value="P:mitotic sister chromatid cohesion"/>
    <property type="evidence" value="ECO:0007669"/>
    <property type="project" value="TreeGrafter"/>
</dbReference>
<sequence length="450" mass="47000">MHTDPTKMSRAQQTSIRSFFQTRPEANYATPPSASPDGGGSVDGAPPRAFNNGPTASGVAPAPASTVGESQQPPSPLVNVSLPAAGVPVLPSPPSLPARAKIVPLEAHHIPALRRINTLLLPVAYPDSFYAKALEPLASGLFSRAILWQDDDHDNGGNTGAKEPKVIGGIVCRLEPNIFVDATNGQPRQMLLQQIQTYREPPTTIPDSRYHAIYIQSLTLLAPYRSVGLAAAALEHVVASAAVLPAAGSSIDVRTIYAHVWTENEEGLRWYAARGFAPEGPEPVRGYYFKLRPDTAWLVRRQTGPGATPLSLPPSRSSLPPGPAATTVGTGTGTGTRMGMGMVTAAAVNLPPPPGWSGASATRPQLSTTSSSASGLSFQNARPETEWNDLPLEMVAPVVSGSRSLHLSPPSGNTPASGSGPASGASSRSSSTARNKKKERAYPAAAFGNN</sequence>
<dbReference type="InterPro" id="IPR000182">
    <property type="entry name" value="GNAT_dom"/>
</dbReference>
<feature type="domain" description="N-acetyltransferase" evidence="4">
    <location>
        <begin position="100"/>
        <end position="303"/>
    </location>
</feature>
<protein>
    <recommendedName>
        <fullName evidence="4">N-acetyltransferase domain-containing protein</fullName>
    </recommendedName>
</protein>
<comment type="caution">
    <text evidence="5">The sequence shown here is derived from an EMBL/GenBank/DDBJ whole genome shotgun (WGS) entry which is preliminary data.</text>
</comment>
<reference evidence="6" key="1">
    <citation type="journal article" date="2023" name="Mol. Phylogenet. Evol.">
        <title>Genome-scale phylogeny and comparative genomics of the fungal order Sordariales.</title>
        <authorList>
            <person name="Hensen N."/>
            <person name="Bonometti L."/>
            <person name="Westerberg I."/>
            <person name="Brannstrom I.O."/>
            <person name="Guillou S."/>
            <person name="Cros-Aarteil S."/>
            <person name="Calhoun S."/>
            <person name="Haridas S."/>
            <person name="Kuo A."/>
            <person name="Mondo S."/>
            <person name="Pangilinan J."/>
            <person name="Riley R."/>
            <person name="LaButti K."/>
            <person name="Andreopoulos B."/>
            <person name="Lipzen A."/>
            <person name="Chen C."/>
            <person name="Yan M."/>
            <person name="Daum C."/>
            <person name="Ng V."/>
            <person name="Clum A."/>
            <person name="Steindorff A."/>
            <person name="Ohm R.A."/>
            <person name="Martin F."/>
            <person name="Silar P."/>
            <person name="Natvig D.O."/>
            <person name="Lalanne C."/>
            <person name="Gautier V."/>
            <person name="Ament-Velasquez S.L."/>
            <person name="Kruys A."/>
            <person name="Hutchinson M.I."/>
            <person name="Powell A.J."/>
            <person name="Barry K."/>
            <person name="Miller A.N."/>
            <person name="Grigoriev I.V."/>
            <person name="Debuchy R."/>
            <person name="Gladieux P."/>
            <person name="Hiltunen Thoren M."/>
            <person name="Johannesson H."/>
        </authorList>
    </citation>
    <scope>NUCLEOTIDE SEQUENCE [LARGE SCALE GENOMIC DNA]</scope>
    <source>
        <strain evidence="6">CBS 340.73</strain>
    </source>
</reference>
<dbReference type="GO" id="GO:0016747">
    <property type="term" value="F:acyltransferase activity, transferring groups other than amino-acyl groups"/>
    <property type="evidence" value="ECO:0007669"/>
    <property type="project" value="InterPro"/>
</dbReference>
<proteinExistence type="predicted"/>
<feature type="region of interest" description="Disordered" evidence="3">
    <location>
        <begin position="1"/>
        <end position="77"/>
    </location>
</feature>
<accession>A0AAN6S4X8</accession>
<keyword evidence="1" id="KW-0808">Transferase</keyword>
<evidence type="ECO:0000313" key="6">
    <source>
        <dbReference type="Proteomes" id="UP001303473"/>
    </source>
</evidence>
<dbReference type="Gene3D" id="3.40.630.30">
    <property type="match status" value="1"/>
</dbReference>
<evidence type="ECO:0000313" key="5">
    <source>
        <dbReference type="EMBL" id="KAK3940580.1"/>
    </source>
</evidence>
<evidence type="ECO:0000256" key="1">
    <source>
        <dbReference type="ARBA" id="ARBA00022679"/>
    </source>
</evidence>
<dbReference type="PANTHER" id="PTHR42919">
    <property type="entry name" value="N-ALPHA-ACETYLTRANSFERASE"/>
    <property type="match status" value="1"/>
</dbReference>
<dbReference type="Proteomes" id="UP001303473">
    <property type="component" value="Unassembled WGS sequence"/>
</dbReference>
<dbReference type="GO" id="GO:0031415">
    <property type="term" value="C:NatA complex"/>
    <property type="evidence" value="ECO:0007669"/>
    <property type="project" value="TreeGrafter"/>
</dbReference>
<dbReference type="EMBL" id="MU853794">
    <property type="protein sequence ID" value="KAK3940580.1"/>
    <property type="molecule type" value="Genomic_DNA"/>
</dbReference>
<dbReference type="SUPFAM" id="SSF55729">
    <property type="entry name" value="Acyl-CoA N-acyltransferases (Nat)"/>
    <property type="match status" value="1"/>
</dbReference>
<dbReference type="PROSITE" id="PS51186">
    <property type="entry name" value="GNAT"/>
    <property type="match status" value="1"/>
</dbReference>
<dbReference type="AlphaFoldDB" id="A0AAN6S4X8"/>
<feature type="compositionally biased region" description="Low complexity" evidence="3">
    <location>
        <begin position="366"/>
        <end position="377"/>
    </location>
</feature>
<name>A0AAN6S4X8_9PEZI</name>
<gene>
    <name evidence="5" type="ORF">QBC46DRAFT_384937</name>
</gene>
<evidence type="ECO:0000256" key="2">
    <source>
        <dbReference type="ARBA" id="ARBA00023315"/>
    </source>
</evidence>
<evidence type="ECO:0000259" key="4">
    <source>
        <dbReference type="PROSITE" id="PS51186"/>
    </source>
</evidence>
<feature type="region of interest" description="Disordered" evidence="3">
    <location>
        <begin position="402"/>
        <end position="450"/>
    </location>
</feature>